<feature type="transmembrane region" description="Helical" evidence="7">
    <location>
        <begin position="180"/>
        <end position="201"/>
    </location>
</feature>
<evidence type="ECO:0000313" key="10">
    <source>
        <dbReference type="Proteomes" id="UP001207116"/>
    </source>
</evidence>
<dbReference type="RefSeq" id="WP_266015464.1">
    <property type="nucleotide sequence ID" value="NZ_JAPFQP010000004.1"/>
</dbReference>
<evidence type="ECO:0000256" key="6">
    <source>
        <dbReference type="RuleBase" id="RU004057"/>
    </source>
</evidence>
<comment type="caution">
    <text evidence="9">The sequence shown here is derived from an EMBL/GenBank/DDBJ whole genome shotgun (WGS) entry which is preliminary data.</text>
</comment>
<evidence type="ECO:0000256" key="2">
    <source>
        <dbReference type="ARBA" id="ARBA00022475"/>
    </source>
</evidence>
<proteinExistence type="inferred from homology"/>
<dbReference type="PANTHER" id="PTHR30625">
    <property type="entry name" value="PROTEIN TOLQ"/>
    <property type="match status" value="1"/>
</dbReference>
<dbReference type="InterPro" id="IPR050790">
    <property type="entry name" value="ExbB/TolQ_transport"/>
</dbReference>
<organism evidence="9 10">
    <name type="scientific">Lentiprolixibacter aurantiacus</name>
    <dbReference type="NCBI Taxonomy" id="2993939"/>
    <lineage>
        <taxon>Bacteria</taxon>
        <taxon>Pseudomonadati</taxon>
        <taxon>Bacteroidota</taxon>
        <taxon>Flavobacteriia</taxon>
        <taxon>Flavobacteriales</taxon>
        <taxon>Flavobacteriaceae</taxon>
        <taxon>Lentiprolixibacter</taxon>
    </lineage>
</organism>
<protein>
    <submittedName>
        <fullName evidence="9">MotA/TolQ/ExbB proton channel family protein</fullName>
    </submittedName>
</protein>
<sequence>MILFQDLVDETQAGEVISEEKTLSVIDLIVNGGAGSILIISVLFVMLAVALYIYFERILAIKAASSIDKNFMNQIRDHVMNGKLEAAKILCAQTNSPVARLTEKGVSRIGKPLDDINTAIENAGTLEVYKLEKNVNILATIAGAAPMIGFLGTVIGMILAFHQMASSGGQAEMGALASGIYTAMTTTVAGLVVGIIAYMGYNHLVNRTDKVVHKMEANAVEFLDLLNEPV</sequence>
<dbReference type="InterPro" id="IPR002898">
    <property type="entry name" value="MotA_ExbB_proton_chnl"/>
</dbReference>
<feature type="domain" description="MotA/TolQ/ExbB proton channel" evidence="8">
    <location>
        <begin position="94"/>
        <end position="216"/>
    </location>
</feature>
<evidence type="ECO:0000259" key="8">
    <source>
        <dbReference type="Pfam" id="PF01618"/>
    </source>
</evidence>
<comment type="subcellular location">
    <subcellularLocation>
        <location evidence="1">Cell membrane</location>
        <topology evidence="1">Multi-pass membrane protein</topology>
    </subcellularLocation>
    <subcellularLocation>
        <location evidence="6">Membrane</location>
        <topology evidence="6">Multi-pass membrane protein</topology>
    </subcellularLocation>
</comment>
<evidence type="ECO:0000256" key="3">
    <source>
        <dbReference type="ARBA" id="ARBA00022692"/>
    </source>
</evidence>
<feature type="transmembrane region" description="Helical" evidence="7">
    <location>
        <begin position="137"/>
        <end position="160"/>
    </location>
</feature>
<evidence type="ECO:0000313" key="9">
    <source>
        <dbReference type="EMBL" id="MCX2720786.1"/>
    </source>
</evidence>
<reference evidence="9" key="1">
    <citation type="submission" date="2022-11" db="EMBL/GenBank/DDBJ databases">
        <title>The characterization of three novel Bacteroidetes species and genomic analysis of their roles in tidal elemental geochemical cycles.</title>
        <authorList>
            <person name="Ma K.-J."/>
        </authorList>
    </citation>
    <scope>NUCLEOTIDE SEQUENCE</scope>
    <source>
        <strain evidence="9">M415</strain>
    </source>
</reference>
<feature type="transmembrane region" description="Helical" evidence="7">
    <location>
        <begin position="33"/>
        <end position="55"/>
    </location>
</feature>
<evidence type="ECO:0000256" key="5">
    <source>
        <dbReference type="ARBA" id="ARBA00023136"/>
    </source>
</evidence>
<keyword evidence="2" id="KW-1003">Cell membrane</keyword>
<keyword evidence="4 7" id="KW-1133">Transmembrane helix</keyword>
<dbReference type="Pfam" id="PF01618">
    <property type="entry name" value="MotA_ExbB"/>
    <property type="match status" value="1"/>
</dbReference>
<keyword evidence="3 7" id="KW-0812">Transmembrane</keyword>
<evidence type="ECO:0000256" key="4">
    <source>
        <dbReference type="ARBA" id="ARBA00022989"/>
    </source>
</evidence>
<dbReference type="Proteomes" id="UP001207116">
    <property type="component" value="Unassembled WGS sequence"/>
</dbReference>
<dbReference type="PANTHER" id="PTHR30625:SF17">
    <property type="entry name" value="TOLQ-RELATED"/>
    <property type="match status" value="1"/>
</dbReference>
<name>A0AAE3MP11_9FLAO</name>
<keyword evidence="6" id="KW-0653">Protein transport</keyword>
<keyword evidence="10" id="KW-1185">Reference proteome</keyword>
<evidence type="ECO:0000256" key="7">
    <source>
        <dbReference type="SAM" id="Phobius"/>
    </source>
</evidence>
<keyword evidence="5 7" id="KW-0472">Membrane</keyword>
<dbReference type="AlphaFoldDB" id="A0AAE3MP11"/>
<dbReference type="GO" id="GO:0017038">
    <property type="term" value="P:protein import"/>
    <property type="evidence" value="ECO:0007669"/>
    <property type="project" value="TreeGrafter"/>
</dbReference>
<comment type="similarity">
    <text evidence="6">Belongs to the exbB/tolQ family.</text>
</comment>
<gene>
    <name evidence="9" type="ORF">OO016_14325</name>
</gene>
<dbReference type="EMBL" id="JAPFQP010000004">
    <property type="protein sequence ID" value="MCX2720786.1"/>
    <property type="molecule type" value="Genomic_DNA"/>
</dbReference>
<keyword evidence="6" id="KW-0813">Transport</keyword>
<dbReference type="GO" id="GO:0005886">
    <property type="term" value="C:plasma membrane"/>
    <property type="evidence" value="ECO:0007669"/>
    <property type="project" value="UniProtKB-SubCell"/>
</dbReference>
<evidence type="ECO:0000256" key="1">
    <source>
        <dbReference type="ARBA" id="ARBA00004651"/>
    </source>
</evidence>
<accession>A0AAE3MP11</accession>